<sequence>MYTRLPAEAYKGGHSPVKARFGRLSKRRTRVQCAMHTRVYGATVLCCRSFTDQSAVKTALVTMRRCWNAVREDQLSVIICLRIPEKRPKQPTEVVKRVVLQPRVNCARNIRWKATLARDAAGRQKRRTSKDSFSVSLGPTTPYTLSAEESESFFALFCSAAFVCGAGNGSWPSSWPAC</sequence>
<accession>A0ABN8XKC8</accession>
<evidence type="ECO:0000313" key="2">
    <source>
        <dbReference type="Proteomes" id="UP001176941"/>
    </source>
</evidence>
<name>A0ABN8XKC8_RANTA</name>
<evidence type="ECO:0000313" key="1">
    <source>
        <dbReference type="EMBL" id="CAI9149278.1"/>
    </source>
</evidence>
<comment type="caution">
    <text evidence="1">The sequence shown here is derived from an EMBL/GenBank/DDBJ whole genome shotgun (WGS) entry which is preliminary data.</text>
</comment>
<reference evidence="1" key="1">
    <citation type="submission" date="2023-04" db="EMBL/GenBank/DDBJ databases">
        <authorList>
            <consortium name="ELIXIR-Norway"/>
        </authorList>
    </citation>
    <scope>NUCLEOTIDE SEQUENCE [LARGE SCALE GENOMIC DNA]</scope>
</reference>
<dbReference type="Proteomes" id="UP001176941">
    <property type="component" value="Unassembled WGS sequence"/>
</dbReference>
<protein>
    <submittedName>
        <fullName evidence="1">Uncharacterized protein</fullName>
    </submittedName>
</protein>
<gene>
    <name evidence="1" type="ORF">MRATA1EN1_LOCUS30896</name>
</gene>
<organism evidence="1 2">
    <name type="scientific">Rangifer tarandus platyrhynchus</name>
    <name type="common">Svalbard reindeer</name>
    <dbReference type="NCBI Taxonomy" id="3082113"/>
    <lineage>
        <taxon>Eukaryota</taxon>
        <taxon>Metazoa</taxon>
        <taxon>Chordata</taxon>
        <taxon>Craniata</taxon>
        <taxon>Vertebrata</taxon>
        <taxon>Euteleostomi</taxon>
        <taxon>Mammalia</taxon>
        <taxon>Eutheria</taxon>
        <taxon>Laurasiatheria</taxon>
        <taxon>Artiodactyla</taxon>
        <taxon>Ruminantia</taxon>
        <taxon>Pecora</taxon>
        <taxon>Cervidae</taxon>
        <taxon>Odocoileinae</taxon>
        <taxon>Rangifer</taxon>
    </lineage>
</organism>
<keyword evidence="2" id="KW-1185">Reference proteome</keyword>
<dbReference type="EMBL" id="CATKSN020000213">
    <property type="protein sequence ID" value="CAI9149278.1"/>
    <property type="molecule type" value="Genomic_DNA"/>
</dbReference>
<proteinExistence type="predicted"/>